<dbReference type="PANTHER" id="PTHR33710:SF13">
    <property type="entry name" value="ENDONUCLEASE_EXONUCLEASE_PHOSPHATASE FAMILY PROTEIN"/>
    <property type="match status" value="1"/>
</dbReference>
<dbReference type="Gramene" id="Jr09_01350_p1">
    <property type="protein sequence ID" value="cds.Jr09_01350_p1"/>
    <property type="gene ID" value="Jr09_01350"/>
</dbReference>
<proteinExistence type="predicted"/>
<accession>A0A2I4FBU1</accession>
<evidence type="ECO:0000313" key="1">
    <source>
        <dbReference type="Proteomes" id="UP000235220"/>
    </source>
</evidence>
<dbReference type="Proteomes" id="UP000235220">
    <property type="component" value="Chromosome 9"/>
</dbReference>
<sequence length="198" mass="22935">MADFNDCIHHCGLFDLSSTGQLKSWCNGHERVSRSWAKLDRALINSTFSILFGSAHLKYLGQKSLDHCPMVVYVNRQLSLYGPPPFWFQNMWSLHETFLSCVKDAWCRMDMGSRLFKLATHLKRTKVVLRACNRCVFGRVGANIQALEERLDVLENQLQAGYSMEDEDDYLAMKLELQVWEKRESTRLGQIAKRKKVN</sequence>
<dbReference type="OrthoDB" id="1741802at2759"/>
<evidence type="ECO:0000313" key="2">
    <source>
        <dbReference type="RefSeq" id="XP_018829117.2"/>
    </source>
</evidence>
<dbReference type="KEGG" id="jre:108997357"/>
<gene>
    <name evidence="2" type="primary">LOC108997357</name>
</gene>
<dbReference type="PANTHER" id="PTHR33710">
    <property type="entry name" value="BNAC02G09200D PROTEIN"/>
    <property type="match status" value="1"/>
</dbReference>
<organism evidence="1 2">
    <name type="scientific">Juglans regia</name>
    <name type="common">English walnut</name>
    <dbReference type="NCBI Taxonomy" id="51240"/>
    <lineage>
        <taxon>Eukaryota</taxon>
        <taxon>Viridiplantae</taxon>
        <taxon>Streptophyta</taxon>
        <taxon>Embryophyta</taxon>
        <taxon>Tracheophyta</taxon>
        <taxon>Spermatophyta</taxon>
        <taxon>Magnoliopsida</taxon>
        <taxon>eudicotyledons</taxon>
        <taxon>Gunneridae</taxon>
        <taxon>Pentapetalae</taxon>
        <taxon>rosids</taxon>
        <taxon>fabids</taxon>
        <taxon>Fagales</taxon>
        <taxon>Juglandaceae</taxon>
        <taxon>Juglans</taxon>
    </lineage>
</organism>
<reference evidence="2" key="1">
    <citation type="submission" date="2025-08" db="UniProtKB">
        <authorList>
            <consortium name="RefSeq"/>
        </authorList>
    </citation>
    <scope>IDENTIFICATION</scope>
    <source>
        <tissue evidence="2">Leaves</tissue>
    </source>
</reference>
<protein>
    <submittedName>
        <fullName evidence="2">Uncharacterized protein LOC108997357</fullName>
    </submittedName>
</protein>
<dbReference type="GeneID" id="108997357"/>
<dbReference type="RefSeq" id="XP_018829117.2">
    <property type="nucleotide sequence ID" value="XM_018973572.2"/>
</dbReference>
<keyword evidence="1" id="KW-1185">Reference proteome</keyword>
<name>A0A2I4FBU1_JUGRE</name>
<dbReference type="AlphaFoldDB" id="A0A2I4FBU1"/>